<dbReference type="InterPro" id="IPR020843">
    <property type="entry name" value="ER"/>
</dbReference>
<accession>A0ABN2I1F3</accession>
<evidence type="ECO:0000256" key="1">
    <source>
        <dbReference type="ARBA" id="ARBA00022857"/>
    </source>
</evidence>
<proteinExistence type="predicted"/>
<dbReference type="Pfam" id="PF08240">
    <property type="entry name" value="ADH_N"/>
    <property type="match status" value="1"/>
</dbReference>
<dbReference type="InterPro" id="IPR011032">
    <property type="entry name" value="GroES-like_sf"/>
</dbReference>
<evidence type="ECO:0000313" key="4">
    <source>
        <dbReference type="EMBL" id="GAA1696997.1"/>
    </source>
</evidence>
<dbReference type="InterPro" id="IPR013149">
    <property type="entry name" value="ADH-like_C"/>
</dbReference>
<comment type="caution">
    <text evidence="4">The sequence shown here is derived from an EMBL/GenBank/DDBJ whole genome shotgun (WGS) entry which is preliminary data.</text>
</comment>
<dbReference type="SUPFAM" id="SSF50129">
    <property type="entry name" value="GroES-like"/>
    <property type="match status" value="1"/>
</dbReference>
<sequence>MRAIQVTEFGGPEVLVSTDVPEPVPGPGEAVVQVSYADIIFLDTTLRGGAGQEYFPLRPPYVPGGAIAGTVAAVGAGVDPGLIGRSVASRTKNWGGYAEKALVDAAILVEVPVGLDERDAASLLHDGLTAYALREKVGIHEGETVLVVAAAGGLGILLVQLARNAGAHVIGAARGAAKLEMVTKWGAGAAVDYSEPGWTDHLDQPAVVFDGAGGPLGQAAFEIVAAGGRFSAHGTPAGSFTAADPERARERNITLTGIAEAQVTAAEAVRFTKRALADAAAGLITPVVGQVYALDDVAQAHRALQERTNVGKVLLRI</sequence>
<evidence type="ECO:0000259" key="3">
    <source>
        <dbReference type="SMART" id="SM00829"/>
    </source>
</evidence>
<evidence type="ECO:0000256" key="2">
    <source>
        <dbReference type="ARBA" id="ARBA00023002"/>
    </source>
</evidence>
<dbReference type="Pfam" id="PF00107">
    <property type="entry name" value="ADH_zinc_N"/>
    <property type="match status" value="1"/>
</dbReference>
<dbReference type="PANTHER" id="PTHR48106">
    <property type="entry name" value="QUINONE OXIDOREDUCTASE PIG3-RELATED"/>
    <property type="match status" value="1"/>
</dbReference>
<dbReference type="InterPro" id="IPR002364">
    <property type="entry name" value="Quin_OxRdtase/zeta-crystal_CS"/>
</dbReference>
<dbReference type="RefSeq" id="WP_163566735.1">
    <property type="nucleotide sequence ID" value="NZ_BAAANY010000020.1"/>
</dbReference>
<name>A0ABN2I1F3_9ACTN</name>
<dbReference type="InterPro" id="IPR036291">
    <property type="entry name" value="NAD(P)-bd_dom_sf"/>
</dbReference>
<dbReference type="Gene3D" id="3.40.50.720">
    <property type="entry name" value="NAD(P)-binding Rossmann-like Domain"/>
    <property type="match status" value="1"/>
</dbReference>
<dbReference type="SUPFAM" id="SSF51735">
    <property type="entry name" value="NAD(P)-binding Rossmann-fold domains"/>
    <property type="match status" value="1"/>
</dbReference>
<keyword evidence="5" id="KW-1185">Reference proteome</keyword>
<gene>
    <name evidence="4" type="ORF">GCM10009765_52900</name>
</gene>
<dbReference type="EMBL" id="BAAANY010000020">
    <property type="protein sequence ID" value="GAA1696997.1"/>
    <property type="molecule type" value="Genomic_DNA"/>
</dbReference>
<evidence type="ECO:0000313" key="5">
    <source>
        <dbReference type="Proteomes" id="UP001500618"/>
    </source>
</evidence>
<feature type="domain" description="Enoyl reductase (ER)" evidence="3">
    <location>
        <begin position="10"/>
        <end position="315"/>
    </location>
</feature>
<protein>
    <submittedName>
        <fullName evidence="4">Zinc-binding dehydrogenase</fullName>
    </submittedName>
</protein>
<keyword evidence="2" id="KW-0560">Oxidoreductase</keyword>
<reference evidence="4 5" key="1">
    <citation type="journal article" date="2019" name="Int. J. Syst. Evol. Microbiol.">
        <title>The Global Catalogue of Microorganisms (GCM) 10K type strain sequencing project: providing services to taxonomists for standard genome sequencing and annotation.</title>
        <authorList>
            <consortium name="The Broad Institute Genomics Platform"/>
            <consortium name="The Broad Institute Genome Sequencing Center for Infectious Disease"/>
            <person name="Wu L."/>
            <person name="Ma J."/>
        </authorList>
    </citation>
    <scope>NUCLEOTIDE SEQUENCE [LARGE SCALE GENOMIC DNA]</scope>
    <source>
        <strain evidence="4 5">JCM 14718</strain>
    </source>
</reference>
<dbReference type="Proteomes" id="UP001500618">
    <property type="component" value="Unassembled WGS sequence"/>
</dbReference>
<dbReference type="InterPro" id="IPR013154">
    <property type="entry name" value="ADH-like_N"/>
</dbReference>
<dbReference type="SMART" id="SM00829">
    <property type="entry name" value="PKS_ER"/>
    <property type="match status" value="1"/>
</dbReference>
<organism evidence="4 5">
    <name type="scientific">Fodinicola feengrottensis</name>
    <dbReference type="NCBI Taxonomy" id="435914"/>
    <lineage>
        <taxon>Bacteria</taxon>
        <taxon>Bacillati</taxon>
        <taxon>Actinomycetota</taxon>
        <taxon>Actinomycetes</taxon>
        <taxon>Mycobacteriales</taxon>
        <taxon>Fodinicola</taxon>
    </lineage>
</organism>
<dbReference type="PROSITE" id="PS01162">
    <property type="entry name" value="QOR_ZETA_CRYSTAL"/>
    <property type="match status" value="1"/>
</dbReference>
<dbReference type="Gene3D" id="3.90.180.10">
    <property type="entry name" value="Medium-chain alcohol dehydrogenases, catalytic domain"/>
    <property type="match status" value="1"/>
</dbReference>
<keyword evidence="1" id="KW-0521">NADP</keyword>